<name>A0ABS7MFQ1_9SPHN</name>
<reference evidence="1" key="1">
    <citation type="submission" date="2021-08" db="EMBL/GenBank/DDBJ databases">
        <title>Sphingopyxis panaciterrulae sp. nov., isolated from the surface water of the Yellow Sea.</title>
        <authorList>
            <person name="Gao Z."/>
            <person name="Zhang D."/>
            <person name="Zhang A."/>
        </authorList>
    </citation>
    <scope>NUCLEOTIDE SEQUENCE</scope>
    <source>
        <strain evidence="1">XHP0097</strain>
    </source>
</reference>
<protein>
    <submittedName>
        <fullName evidence="1">N-formylglutamate deformylase</fullName>
        <ecNumber evidence="1">3.5.1.68</ecNumber>
    </submittedName>
</protein>
<dbReference type="EC" id="3.5.1.68" evidence="1"/>
<dbReference type="EMBL" id="JAILXK010000002">
    <property type="protein sequence ID" value="MBY4637713.1"/>
    <property type="molecule type" value="Genomic_DNA"/>
</dbReference>
<organism evidence="1 2">
    <name type="scientific">Sphingopyxis jiangsuensis</name>
    <dbReference type="NCBI Taxonomy" id="2871171"/>
    <lineage>
        <taxon>Bacteria</taxon>
        <taxon>Pseudomonadati</taxon>
        <taxon>Pseudomonadota</taxon>
        <taxon>Alphaproteobacteria</taxon>
        <taxon>Sphingomonadales</taxon>
        <taxon>Sphingomonadaceae</taxon>
        <taxon>Sphingopyxis</taxon>
    </lineage>
</organism>
<evidence type="ECO:0000313" key="2">
    <source>
        <dbReference type="Proteomes" id="UP001166571"/>
    </source>
</evidence>
<dbReference type="SUPFAM" id="SSF53187">
    <property type="entry name" value="Zn-dependent exopeptidases"/>
    <property type="match status" value="1"/>
</dbReference>
<accession>A0ABS7MFQ1</accession>
<dbReference type="GO" id="GO:0050129">
    <property type="term" value="F:N-formylglutamate deformylase activity"/>
    <property type="evidence" value="ECO:0007669"/>
    <property type="project" value="UniProtKB-EC"/>
</dbReference>
<keyword evidence="1" id="KW-0378">Hydrolase</keyword>
<dbReference type="Pfam" id="PF05013">
    <property type="entry name" value="FGase"/>
    <property type="match status" value="1"/>
</dbReference>
<comment type="caution">
    <text evidence="1">The sequence shown here is derived from an EMBL/GenBank/DDBJ whole genome shotgun (WGS) entry which is preliminary data.</text>
</comment>
<dbReference type="Gene3D" id="3.40.630.40">
    <property type="entry name" value="Zn-dependent exopeptidases"/>
    <property type="match status" value="1"/>
</dbReference>
<keyword evidence="2" id="KW-1185">Reference proteome</keyword>
<dbReference type="RefSeq" id="WP_222136916.1">
    <property type="nucleotide sequence ID" value="NZ_JAILXK010000002.1"/>
</dbReference>
<evidence type="ECO:0000313" key="1">
    <source>
        <dbReference type="EMBL" id="MBY4637713.1"/>
    </source>
</evidence>
<gene>
    <name evidence="1" type="primary">hutG</name>
    <name evidence="1" type="ORF">K5P26_11250</name>
</gene>
<dbReference type="InterPro" id="IPR010247">
    <property type="entry name" value="HutG_amidohyd"/>
</dbReference>
<dbReference type="InterPro" id="IPR007709">
    <property type="entry name" value="N-FG_amidohydro"/>
</dbReference>
<sequence length="266" mass="29015">MTDWLQIHRGDAPLIVAFPHTGSDLADVEAAFVSPWLARRDADWWVDRLYGFARELGATTVRTTISRSVIDVNRNPSGASLYPGQATTELCPTTTFDGDPLYPGAGPDADEIARRRMRWFDPYHAALEDEIERLGARHPRIVLYDAHSIRSHVPRLFEGELPLFNIGTNGGATCDPALTQAVASICAASGAPMVVDGRFRGGWTTRHYGRPANGVHAIQMELAMRGYLTEPATPDEGNWPAPIDTDPAAAPVLRRVLAACLDFAKG</sequence>
<dbReference type="Proteomes" id="UP001166571">
    <property type="component" value="Unassembled WGS sequence"/>
</dbReference>
<dbReference type="NCBIfam" id="TIGR02017">
    <property type="entry name" value="hutG_amidohyd"/>
    <property type="match status" value="1"/>
</dbReference>
<proteinExistence type="predicted"/>